<accession>A0A9P4QUK0</accession>
<sequence length="213" mass="23840">MATERLHRRSVYIIGPQSTGKTTITNRIEASYDSAATIGSESMSRPHIVRETARRVIKQHGFTRDELRSSPSRALHMQKCILEAQLQAERAATANPATAWYLCDRSGLDTIVYAQLYAGKEAAEGLLASPAWTELEERMKAGIVFLCEAGCSWLVDDGTRLMPLDEREWMRVDATFRELLDARGINYTVVPKITEDLQERVELVKRALTGVVG</sequence>
<dbReference type="Gene3D" id="3.40.50.300">
    <property type="entry name" value="P-loop containing nucleotide triphosphate hydrolases"/>
    <property type="match status" value="1"/>
</dbReference>
<dbReference type="SUPFAM" id="SSF52540">
    <property type="entry name" value="P-loop containing nucleoside triphosphate hydrolases"/>
    <property type="match status" value="1"/>
</dbReference>
<gene>
    <name evidence="2" type="ORF">EJ04DRAFT_498986</name>
</gene>
<dbReference type="AlphaFoldDB" id="A0A9P4QUK0"/>
<evidence type="ECO:0000259" key="1">
    <source>
        <dbReference type="Pfam" id="PF13521"/>
    </source>
</evidence>
<dbReference type="EMBL" id="ML996199">
    <property type="protein sequence ID" value="KAF2731272.1"/>
    <property type="molecule type" value="Genomic_DNA"/>
</dbReference>
<dbReference type="InterPro" id="IPR038727">
    <property type="entry name" value="NadR/Ttd14_AAA_dom"/>
</dbReference>
<name>A0A9P4QUK0_9PLEO</name>
<dbReference type="InterPro" id="IPR027417">
    <property type="entry name" value="P-loop_NTPase"/>
</dbReference>
<comment type="caution">
    <text evidence="2">The sequence shown here is derived from an EMBL/GenBank/DDBJ whole genome shotgun (WGS) entry which is preliminary data.</text>
</comment>
<evidence type="ECO:0000313" key="2">
    <source>
        <dbReference type="EMBL" id="KAF2731272.1"/>
    </source>
</evidence>
<organism evidence="2 3">
    <name type="scientific">Polyplosphaeria fusca</name>
    <dbReference type="NCBI Taxonomy" id="682080"/>
    <lineage>
        <taxon>Eukaryota</taxon>
        <taxon>Fungi</taxon>
        <taxon>Dikarya</taxon>
        <taxon>Ascomycota</taxon>
        <taxon>Pezizomycotina</taxon>
        <taxon>Dothideomycetes</taxon>
        <taxon>Pleosporomycetidae</taxon>
        <taxon>Pleosporales</taxon>
        <taxon>Tetraplosphaeriaceae</taxon>
        <taxon>Polyplosphaeria</taxon>
    </lineage>
</organism>
<proteinExistence type="predicted"/>
<keyword evidence="3" id="KW-1185">Reference proteome</keyword>
<protein>
    <recommendedName>
        <fullName evidence="1">NadR/Ttd14 AAA domain-containing protein</fullName>
    </recommendedName>
</protein>
<dbReference type="Pfam" id="PF13521">
    <property type="entry name" value="AAA_28"/>
    <property type="match status" value="1"/>
</dbReference>
<dbReference type="OrthoDB" id="6118920at2759"/>
<reference evidence="2" key="1">
    <citation type="journal article" date="2020" name="Stud. Mycol.">
        <title>101 Dothideomycetes genomes: a test case for predicting lifestyles and emergence of pathogens.</title>
        <authorList>
            <person name="Haridas S."/>
            <person name="Albert R."/>
            <person name="Binder M."/>
            <person name="Bloem J."/>
            <person name="Labutti K."/>
            <person name="Salamov A."/>
            <person name="Andreopoulos B."/>
            <person name="Baker S."/>
            <person name="Barry K."/>
            <person name="Bills G."/>
            <person name="Bluhm B."/>
            <person name="Cannon C."/>
            <person name="Castanera R."/>
            <person name="Culley D."/>
            <person name="Daum C."/>
            <person name="Ezra D."/>
            <person name="Gonzalez J."/>
            <person name="Henrissat B."/>
            <person name="Kuo A."/>
            <person name="Liang C."/>
            <person name="Lipzen A."/>
            <person name="Lutzoni F."/>
            <person name="Magnuson J."/>
            <person name="Mondo S."/>
            <person name="Nolan M."/>
            <person name="Ohm R."/>
            <person name="Pangilinan J."/>
            <person name="Park H.-J."/>
            <person name="Ramirez L."/>
            <person name="Alfaro M."/>
            <person name="Sun H."/>
            <person name="Tritt A."/>
            <person name="Yoshinaga Y."/>
            <person name="Zwiers L.-H."/>
            <person name="Turgeon B."/>
            <person name="Goodwin S."/>
            <person name="Spatafora J."/>
            <person name="Crous P."/>
            <person name="Grigoriev I."/>
        </authorList>
    </citation>
    <scope>NUCLEOTIDE SEQUENCE</scope>
    <source>
        <strain evidence="2">CBS 125425</strain>
    </source>
</reference>
<feature type="domain" description="NadR/Ttd14 AAA" evidence="1">
    <location>
        <begin position="11"/>
        <end position="200"/>
    </location>
</feature>
<evidence type="ECO:0000313" key="3">
    <source>
        <dbReference type="Proteomes" id="UP000799444"/>
    </source>
</evidence>
<dbReference type="Proteomes" id="UP000799444">
    <property type="component" value="Unassembled WGS sequence"/>
</dbReference>